<keyword evidence="1" id="KW-1185">Reference proteome</keyword>
<evidence type="ECO:0000313" key="2">
    <source>
        <dbReference type="WBParaSite" id="PgB02X_g172_t01"/>
    </source>
</evidence>
<protein>
    <submittedName>
        <fullName evidence="2">Uncharacterized protein</fullName>
    </submittedName>
</protein>
<dbReference type="AlphaFoldDB" id="A0A914ZL36"/>
<accession>A0A914ZL36</accession>
<proteinExistence type="predicted"/>
<organism evidence="1 2">
    <name type="scientific">Parascaris univalens</name>
    <name type="common">Nematode worm</name>
    <dbReference type="NCBI Taxonomy" id="6257"/>
    <lineage>
        <taxon>Eukaryota</taxon>
        <taxon>Metazoa</taxon>
        <taxon>Ecdysozoa</taxon>
        <taxon>Nematoda</taxon>
        <taxon>Chromadorea</taxon>
        <taxon>Rhabditida</taxon>
        <taxon>Spirurina</taxon>
        <taxon>Ascaridomorpha</taxon>
        <taxon>Ascaridoidea</taxon>
        <taxon>Ascarididae</taxon>
        <taxon>Parascaris</taxon>
    </lineage>
</organism>
<sequence>YQVLKFFQLRQQSLCGGTLRLSVTYFHSFACCLRKRPGFRDHRVSRRQSPTWRGKSLFQNISRVRTCSPMLTSCALTFVYLVMLSSNTQALTFFVGTTGIDSETDAQLISVPKKSELTDDELSSAYDFCRLLPFMGHKVKVTSESKEICSRLIELLKPVFEGKSHSSKKQFKKRLSYPIRQNHGHEYNDMQY</sequence>
<evidence type="ECO:0000313" key="1">
    <source>
        <dbReference type="Proteomes" id="UP000887569"/>
    </source>
</evidence>
<dbReference type="Proteomes" id="UP000887569">
    <property type="component" value="Unplaced"/>
</dbReference>
<reference evidence="2" key="1">
    <citation type="submission" date="2022-11" db="UniProtKB">
        <authorList>
            <consortium name="WormBaseParasite"/>
        </authorList>
    </citation>
    <scope>IDENTIFICATION</scope>
</reference>
<dbReference type="WBParaSite" id="PgB02X_g172_t01">
    <property type="protein sequence ID" value="PgB02X_g172_t01"/>
    <property type="gene ID" value="PgB02X_g172"/>
</dbReference>
<name>A0A914ZL36_PARUN</name>